<feature type="compositionally biased region" description="Low complexity" evidence="1">
    <location>
        <begin position="299"/>
        <end position="318"/>
    </location>
</feature>
<feature type="compositionally biased region" description="Pro residues" evidence="1">
    <location>
        <begin position="91"/>
        <end position="109"/>
    </location>
</feature>
<keyword evidence="5" id="KW-1185">Reference proteome</keyword>
<dbReference type="CDD" id="cd00093">
    <property type="entry name" value="HTH_XRE"/>
    <property type="match status" value="1"/>
</dbReference>
<name>A0ABS7VX49_STROV</name>
<feature type="domain" description="HTH cro/C1-type" evidence="3">
    <location>
        <begin position="15"/>
        <end position="70"/>
    </location>
</feature>
<evidence type="ECO:0000256" key="1">
    <source>
        <dbReference type="SAM" id="MobiDB-lite"/>
    </source>
</evidence>
<dbReference type="SMART" id="SM00530">
    <property type="entry name" value="HTH_XRE"/>
    <property type="match status" value="1"/>
</dbReference>
<sequence>MTPQATPEHSRLATALRELRTRTGLSLAALAERTPYSKSSWERYLNGRTLPPRRAVQDLCRLAGEPEGRLLALWEIAESQWSGRAAEAPATPQPSSGPPPSSPGPPSCEPPRKPARERPERPERPERKRLLTVLTSVCAVTLGGVTAVVVMLSDRQGASDPPPTAPSAPGPRCRGASCEGQDPIHMFCGAGPATLTTGRTSTGARVELRYSPRCEASWARMWRTRTGDRLEIAAGGPTHRAEVEGQVDTESYVYTVMTAARPGTVVRACFRPAAADAGRECVDARVGGRETADPPAEQRSTAGSAAPTATPRPASAAPRRSRPASG</sequence>
<keyword evidence="2" id="KW-0812">Transmembrane</keyword>
<dbReference type="RefSeq" id="WP_224309091.1">
    <property type="nucleotide sequence ID" value="NZ_JAHSST010000001.1"/>
</dbReference>
<comment type="caution">
    <text evidence="4">The sequence shown here is derived from an EMBL/GenBank/DDBJ whole genome shotgun (WGS) entry which is preliminary data.</text>
</comment>
<dbReference type="Gene3D" id="1.10.260.40">
    <property type="entry name" value="lambda repressor-like DNA-binding domains"/>
    <property type="match status" value="1"/>
</dbReference>
<evidence type="ECO:0000313" key="5">
    <source>
        <dbReference type="Proteomes" id="UP000758701"/>
    </source>
</evidence>
<evidence type="ECO:0000313" key="4">
    <source>
        <dbReference type="EMBL" id="MBZ6149576.1"/>
    </source>
</evidence>
<feature type="region of interest" description="Disordered" evidence="1">
    <location>
        <begin position="82"/>
        <end position="128"/>
    </location>
</feature>
<evidence type="ECO:0000259" key="3">
    <source>
        <dbReference type="SMART" id="SM00530"/>
    </source>
</evidence>
<gene>
    <name evidence="4" type="ORF">KVH32_00125</name>
</gene>
<reference evidence="4 5" key="1">
    <citation type="submission" date="2021-06" db="EMBL/GenBank/DDBJ databases">
        <title>Ecological speciation of a Streptomyces species isolated from different habitats and geographic origins.</title>
        <authorList>
            <person name="Wang J."/>
        </authorList>
    </citation>
    <scope>NUCLEOTIDE SEQUENCE [LARGE SCALE GENOMIC DNA]</scope>
    <source>
        <strain evidence="4 5">FXJ8.012</strain>
    </source>
</reference>
<dbReference type="SUPFAM" id="SSF47413">
    <property type="entry name" value="lambda repressor-like DNA-binding domains"/>
    <property type="match status" value="1"/>
</dbReference>
<protein>
    <submittedName>
        <fullName evidence="4">XRE family transcriptional regulator</fullName>
    </submittedName>
</protein>
<keyword evidence="2" id="KW-1133">Transmembrane helix</keyword>
<evidence type="ECO:0000256" key="2">
    <source>
        <dbReference type="SAM" id="Phobius"/>
    </source>
</evidence>
<dbReference type="Pfam" id="PF10901">
    <property type="entry name" value="DUF2690"/>
    <property type="match status" value="1"/>
</dbReference>
<dbReference type="InterPro" id="IPR010982">
    <property type="entry name" value="Lambda_DNA-bd_dom_sf"/>
</dbReference>
<feature type="region of interest" description="Disordered" evidence="1">
    <location>
        <begin position="285"/>
        <end position="326"/>
    </location>
</feature>
<feature type="transmembrane region" description="Helical" evidence="2">
    <location>
        <begin position="130"/>
        <end position="152"/>
    </location>
</feature>
<dbReference type="Proteomes" id="UP000758701">
    <property type="component" value="Unassembled WGS sequence"/>
</dbReference>
<feature type="compositionally biased region" description="Pro residues" evidence="1">
    <location>
        <begin position="160"/>
        <end position="169"/>
    </location>
</feature>
<keyword evidence="2" id="KW-0472">Membrane</keyword>
<dbReference type="InterPro" id="IPR021224">
    <property type="entry name" value="DUF2690"/>
</dbReference>
<feature type="region of interest" description="Disordered" evidence="1">
    <location>
        <begin position="155"/>
        <end position="175"/>
    </location>
</feature>
<accession>A0ABS7VX49</accession>
<dbReference type="InterPro" id="IPR001387">
    <property type="entry name" value="Cro/C1-type_HTH"/>
</dbReference>
<proteinExistence type="predicted"/>
<dbReference type="Pfam" id="PF13560">
    <property type="entry name" value="HTH_31"/>
    <property type="match status" value="1"/>
</dbReference>
<organism evidence="4 5">
    <name type="scientific">Streptomyces olivaceus</name>
    <dbReference type="NCBI Taxonomy" id="47716"/>
    <lineage>
        <taxon>Bacteria</taxon>
        <taxon>Bacillati</taxon>
        <taxon>Actinomycetota</taxon>
        <taxon>Actinomycetes</taxon>
        <taxon>Kitasatosporales</taxon>
        <taxon>Streptomycetaceae</taxon>
        <taxon>Streptomyces</taxon>
    </lineage>
</organism>
<dbReference type="EMBL" id="JAHSTP010000001">
    <property type="protein sequence ID" value="MBZ6149576.1"/>
    <property type="molecule type" value="Genomic_DNA"/>
</dbReference>
<feature type="compositionally biased region" description="Basic and acidic residues" evidence="1">
    <location>
        <begin position="110"/>
        <end position="128"/>
    </location>
</feature>